<evidence type="ECO:0000256" key="1">
    <source>
        <dbReference type="SAM" id="Phobius"/>
    </source>
</evidence>
<dbReference type="EMBL" id="BNAO01000003">
    <property type="protein sequence ID" value="GHG67851.1"/>
    <property type="molecule type" value="Genomic_DNA"/>
</dbReference>
<organism evidence="2 3">
    <name type="scientific">Alishewanella longhuensis</name>
    <dbReference type="NCBI Taxonomy" id="1091037"/>
    <lineage>
        <taxon>Bacteria</taxon>
        <taxon>Pseudomonadati</taxon>
        <taxon>Pseudomonadota</taxon>
        <taxon>Gammaproteobacteria</taxon>
        <taxon>Alteromonadales</taxon>
        <taxon>Alteromonadaceae</taxon>
        <taxon>Alishewanella</taxon>
    </lineage>
</organism>
<name>A0ABQ3KYJ6_9ALTE</name>
<gene>
    <name evidence="2" type="ORF">GCM10010919_16860</name>
</gene>
<keyword evidence="1" id="KW-1133">Transmembrane helix</keyword>
<sequence>MSAWQQVTERYTKLQLREKRLVFFGSLALMIWVSLIFLLEPAYLRWQAVKQQTLSLERVNQALSQQLTLLQQQLSQDINQPIQLDIVSKQQQQAVLLKELGAYRQQFITGSQTVKMLQDILGPLSALQLVSLRSEPAVPIRLPGESPEAPVQLFQHVTVLSVTGNYMQLKSLLEQVEVLPWLFTWQKLEYQVLEYPKAQMTLFISTVSADESYIQF</sequence>
<proteinExistence type="predicted"/>
<reference evidence="3" key="1">
    <citation type="journal article" date="2019" name="Int. J. Syst. Evol. Microbiol.">
        <title>The Global Catalogue of Microorganisms (GCM) 10K type strain sequencing project: providing services to taxonomists for standard genome sequencing and annotation.</title>
        <authorList>
            <consortium name="The Broad Institute Genomics Platform"/>
            <consortium name="The Broad Institute Genome Sequencing Center for Infectious Disease"/>
            <person name="Wu L."/>
            <person name="Ma J."/>
        </authorList>
    </citation>
    <scope>NUCLEOTIDE SEQUENCE [LARGE SCALE GENOMIC DNA]</scope>
    <source>
        <strain evidence="3">CGMCC 1.7003</strain>
    </source>
</reference>
<dbReference type="Proteomes" id="UP000659697">
    <property type="component" value="Unassembled WGS sequence"/>
</dbReference>
<keyword evidence="1" id="KW-0472">Membrane</keyword>
<comment type="caution">
    <text evidence="2">The sequence shown here is derived from an EMBL/GenBank/DDBJ whole genome shotgun (WGS) entry which is preliminary data.</text>
</comment>
<evidence type="ECO:0000313" key="3">
    <source>
        <dbReference type="Proteomes" id="UP000659697"/>
    </source>
</evidence>
<evidence type="ECO:0008006" key="4">
    <source>
        <dbReference type="Google" id="ProtNLM"/>
    </source>
</evidence>
<keyword evidence="3" id="KW-1185">Reference proteome</keyword>
<protein>
    <recommendedName>
        <fullName evidence="4">MSHA biogenesis protein MshJ</fullName>
    </recommendedName>
</protein>
<dbReference type="RefSeq" id="WP_189432231.1">
    <property type="nucleotide sequence ID" value="NZ_BNAO01000003.1"/>
</dbReference>
<evidence type="ECO:0000313" key="2">
    <source>
        <dbReference type="EMBL" id="GHG67851.1"/>
    </source>
</evidence>
<feature type="transmembrane region" description="Helical" evidence="1">
    <location>
        <begin position="21"/>
        <end position="44"/>
    </location>
</feature>
<keyword evidence="1" id="KW-0812">Transmembrane</keyword>
<accession>A0ABQ3KYJ6</accession>